<evidence type="ECO:0000256" key="12">
    <source>
        <dbReference type="SAM" id="Phobius"/>
    </source>
</evidence>
<keyword evidence="12" id="KW-0472">Membrane</keyword>
<evidence type="ECO:0000256" key="5">
    <source>
        <dbReference type="ARBA" id="ARBA00015043"/>
    </source>
</evidence>
<evidence type="ECO:0000256" key="8">
    <source>
        <dbReference type="ARBA" id="ARBA00023242"/>
    </source>
</evidence>
<evidence type="ECO:0000256" key="10">
    <source>
        <dbReference type="ARBA" id="ARBA00047821"/>
    </source>
</evidence>
<comment type="subcellular location">
    <subcellularLocation>
        <location evidence="2">Cytoplasm</location>
    </subcellularLocation>
    <subcellularLocation>
        <location evidence="1">Nucleus</location>
    </subcellularLocation>
</comment>
<dbReference type="RefSeq" id="XP_056043372.1">
    <property type="nucleotide sequence ID" value="XM_056186005.1"/>
</dbReference>
<dbReference type="GO" id="GO:0005737">
    <property type="term" value="C:cytoplasm"/>
    <property type="evidence" value="ECO:0007669"/>
    <property type="project" value="UniProtKB-SubCell"/>
</dbReference>
<dbReference type="Gene3D" id="3.40.630.30">
    <property type="match status" value="1"/>
</dbReference>
<evidence type="ECO:0000256" key="7">
    <source>
        <dbReference type="ARBA" id="ARBA00022679"/>
    </source>
</evidence>
<evidence type="ECO:0000259" key="13">
    <source>
        <dbReference type="PROSITE" id="PS51186"/>
    </source>
</evidence>
<dbReference type="AlphaFoldDB" id="A0AAD7VRE2"/>
<dbReference type="EC" id="2.3.1.257" evidence="4"/>
<feature type="transmembrane region" description="Helical" evidence="12">
    <location>
        <begin position="115"/>
        <end position="137"/>
    </location>
</feature>
<accession>A0AAD7VRE2</accession>
<comment type="catalytic activity">
    <reaction evidence="11">
        <text>N-terminal L-seryl-[histone H4] + acetyl-CoA = N-terminal N(alpha)-acetyl-L-seryl-[histone H4] + CoA + H(+)</text>
        <dbReference type="Rhea" id="RHEA:50596"/>
        <dbReference type="Rhea" id="RHEA-COMP:12740"/>
        <dbReference type="Rhea" id="RHEA-COMP:12743"/>
        <dbReference type="ChEBI" id="CHEBI:15378"/>
        <dbReference type="ChEBI" id="CHEBI:57287"/>
        <dbReference type="ChEBI" id="CHEBI:57288"/>
        <dbReference type="ChEBI" id="CHEBI:64738"/>
        <dbReference type="ChEBI" id="CHEBI:83690"/>
        <dbReference type="EC" id="2.3.1.257"/>
    </reaction>
</comment>
<dbReference type="InterPro" id="IPR016181">
    <property type="entry name" value="Acyl_CoA_acyltransferase"/>
</dbReference>
<keyword evidence="9" id="KW-0012">Acyltransferase</keyword>
<keyword evidence="12" id="KW-1133">Transmembrane helix</keyword>
<keyword evidence="6" id="KW-0963">Cytoplasm</keyword>
<dbReference type="GO" id="GO:0005634">
    <property type="term" value="C:nucleus"/>
    <property type="evidence" value="ECO:0007669"/>
    <property type="project" value="UniProtKB-SubCell"/>
</dbReference>
<dbReference type="CDD" id="cd04301">
    <property type="entry name" value="NAT_SF"/>
    <property type="match status" value="1"/>
</dbReference>
<reference evidence="14" key="1">
    <citation type="submission" date="2023-03" db="EMBL/GenBank/DDBJ databases">
        <title>Near-Complete genome sequence of Lipomyces tetrasporous NRRL Y-64009, an oleaginous yeast capable of growing on lignocellulosic hydrolysates.</title>
        <authorList>
            <consortium name="Lawrence Berkeley National Laboratory"/>
            <person name="Jagtap S.S."/>
            <person name="Liu J.-J."/>
            <person name="Walukiewicz H.E."/>
            <person name="Pangilinan J."/>
            <person name="Lipzen A."/>
            <person name="Ahrendt S."/>
            <person name="Koriabine M."/>
            <person name="Cobaugh K."/>
            <person name="Salamov A."/>
            <person name="Yoshinaga Y."/>
            <person name="Ng V."/>
            <person name="Daum C."/>
            <person name="Grigoriev I.V."/>
            <person name="Slininger P.J."/>
            <person name="Dien B.S."/>
            <person name="Jin Y.-S."/>
            <person name="Rao C.V."/>
        </authorList>
    </citation>
    <scope>NUCLEOTIDE SEQUENCE</scope>
    <source>
        <strain evidence="14">NRRL Y-64009</strain>
    </source>
</reference>
<evidence type="ECO:0000256" key="11">
    <source>
        <dbReference type="ARBA" id="ARBA00049524"/>
    </source>
</evidence>
<comment type="caution">
    <text evidence="14">The sequence shown here is derived from an EMBL/GenBank/DDBJ whole genome shotgun (WGS) entry which is preliminary data.</text>
</comment>
<dbReference type="Proteomes" id="UP001217417">
    <property type="component" value="Unassembled WGS sequence"/>
</dbReference>
<feature type="domain" description="N-acetyltransferase" evidence="13">
    <location>
        <begin position="70"/>
        <end position="222"/>
    </location>
</feature>
<name>A0AAD7VRE2_9ASCO</name>
<dbReference type="EMBL" id="JARPMG010000006">
    <property type="protein sequence ID" value="KAJ8099922.1"/>
    <property type="molecule type" value="Genomic_DNA"/>
</dbReference>
<dbReference type="InterPro" id="IPR000182">
    <property type="entry name" value="GNAT_dom"/>
</dbReference>
<organism evidence="14 15">
    <name type="scientific">Lipomyces tetrasporus</name>
    <dbReference type="NCBI Taxonomy" id="54092"/>
    <lineage>
        <taxon>Eukaryota</taxon>
        <taxon>Fungi</taxon>
        <taxon>Dikarya</taxon>
        <taxon>Ascomycota</taxon>
        <taxon>Saccharomycotina</taxon>
        <taxon>Lipomycetes</taxon>
        <taxon>Lipomycetales</taxon>
        <taxon>Lipomycetaceae</taxon>
        <taxon>Lipomyces</taxon>
    </lineage>
</organism>
<dbReference type="PROSITE" id="PS51186">
    <property type="entry name" value="GNAT"/>
    <property type="match status" value="1"/>
</dbReference>
<sequence>MQRDVPAVKRDSCEFSIWLHLCFEMMLDQDRLVSTFASISSDELTGLYANSLRLPAVSTNADTEFELSMRKWDDLSAEEFTACFELVRNNLIGMYKNSTIGWSPRKKMAEMKERGLIYVLLKSNSATVGFISFMVTIEEGECVVYCYELQLPESLRGRGLGKALLGIMEEIAAKAGVPKAMLTVFSSNPAQHFYSSLGYVPAEHSPLGKNLRNGVVKQPSYYILGKSLL</sequence>
<evidence type="ECO:0000256" key="2">
    <source>
        <dbReference type="ARBA" id="ARBA00004496"/>
    </source>
</evidence>
<evidence type="ECO:0000256" key="9">
    <source>
        <dbReference type="ARBA" id="ARBA00023315"/>
    </source>
</evidence>
<gene>
    <name evidence="14" type="ORF">POJ06DRAFT_238673</name>
</gene>
<dbReference type="GO" id="GO:0043998">
    <property type="term" value="F:histone H2A acetyltransferase activity"/>
    <property type="evidence" value="ECO:0007669"/>
    <property type="project" value="InterPro"/>
</dbReference>
<evidence type="ECO:0000313" key="14">
    <source>
        <dbReference type="EMBL" id="KAJ8099922.1"/>
    </source>
</evidence>
<keyword evidence="12" id="KW-0812">Transmembrane</keyword>
<comment type="similarity">
    <text evidence="3">Belongs to the acetyltransferase family. NAA40 subfamily.</text>
</comment>
<evidence type="ECO:0000256" key="1">
    <source>
        <dbReference type="ARBA" id="ARBA00004123"/>
    </source>
</evidence>
<keyword evidence="7" id="KW-0808">Transferase</keyword>
<comment type="catalytic activity">
    <reaction evidence="10">
        <text>N-terminal L-seryl-[histone H2A] + acetyl-CoA = N-terminal N(alpha)-acetyl-L-seryl-[histone H2A] + CoA + H(+)</text>
        <dbReference type="Rhea" id="RHEA:50600"/>
        <dbReference type="Rhea" id="RHEA-COMP:12742"/>
        <dbReference type="Rhea" id="RHEA-COMP:12744"/>
        <dbReference type="ChEBI" id="CHEBI:15378"/>
        <dbReference type="ChEBI" id="CHEBI:57287"/>
        <dbReference type="ChEBI" id="CHEBI:57288"/>
        <dbReference type="ChEBI" id="CHEBI:64738"/>
        <dbReference type="ChEBI" id="CHEBI:83690"/>
        <dbReference type="EC" id="2.3.1.257"/>
    </reaction>
</comment>
<evidence type="ECO:0000313" key="15">
    <source>
        <dbReference type="Proteomes" id="UP001217417"/>
    </source>
</evidence>
<evidence type="ECO:0000256" key="4">
    <source>
        <dbReference type="ARBA" id="ARBA00012950"/>
    </source>
</evidence>
<dbReference type="PANTHER" id="PTHR20531">
    <property type="entry name" value="N-ALPHA-ACETYLTRANSFERASE 40"/>
    <property type="match status" value="1"/>
</dbReference>
<protein>
    <recommendedName>
        <fullName evidence="5">N-alpha-acetyltransferase 40</fullName>
        <ecNumber evidence="4">2.3.1.257</ecNumber>
    </recommendedName>
</protein>
<evidence type="ECO:0000256" key="6">
    <source>
        <dbReference type="ARBA" id="ARBA00022490"/>
    </source>
</evidence>
<keyword evidence="8" id="KW-0539">Nucleus</keyword>
<proteinExistence type="inferred from homology"/>
<keyword evidence="15" id="KW-1185">Reference proteome</keyword>
<dbReference type="PANTHER" id="PTHR20531:SF1">
    <property type="entry name" value="N-ALPHA-ACETYLTRANSFERASE 40"/>
    <property type="match status" value="1"/>
</dbReference>
<dbReference type="GO" id="GO:1990189">
    <property type="term" value="F:protein N-terminal-serine acetyltransferase activity"/>
    <property type="evidence" value="ECO:0007669"/>
    <property type="project" value="UniProtKB-EC"/>
</dbReference>
<dbReference type="GO" id="GO:0010485">
    <property type="term" value="F:histone H4 acetyltransferase activity"/>
    <property type="evidence" value="ECO:0007669"/>
    <property type="project" value="InterPro"/>
</dbReference>
<dbReference type="GeneID" id="80881171"/>
<dbReference type="InterPro" id="IPR039949">
    <property type="entry name" value="NAA40"/>
</dbReference>
<dbReference type="Pfam" id="PF00583">
    <property type="entry name" value="Acetyltransf_1"/>
    <property type="match status" value="1"/>
</dbReference>
<dbReference type="SUPFAM" id="SSF55729">
    <property type="entry name" value="Acyl-CoA N-acyltransferases (Nat)"/>
    <property type="match status" value="1"/>
</dbReference>
<evidence type="ECO:0000256" key="3">
    <source>
        <dbReference type="ARBA" id="ARBA00008870"/>
    </source>
</evidence>